<evidence type="ECO:0000256" key="3">
    <source>
        <dbReference type="ARBA" id="ARBA00008819"/>
    </source>
</evidence>
<comment type="caution">
    <text evidence="16">The sequence shown here is derived from an EMBL/GenBank/DDBJ whole genome shotgun (WGS) entry which is preliminary data.</text>
</comment>
<keyword evidence="7 10" id="KW-0464">Manganese</keyword>
<keyword evidence="8 10" id="KW-0413">Isomerase</keyword>
<evidence type="ECO:0000256" key="2">
    <source>
        <dbReference type="ARBA" id="ARBA00004798"/>
    </source>
</evidence>
<dbReference type="SUPFAM" id="SSF64158">
    <property type="entry name" value="2,3-Bisphosphoglycerate-independent phosphoglycerate mutase, substrate-binding domain"/>
    <property type="match status" value="1"/>
</dbReference>
<evidence type="ECO:0000256" key="13">
    <source>
        <dbReference type="PIRSR" id="PIRSR001492-3"/>
    </source>
</evidence>
<evidence type="ECO:0000256" key="9">
    <source>
        <dbReference type="ARBA" id="ARBA00071648"/>
    </source>
</evidence>
<proteinExistence type="inferred from homology"/>
<feature type="binding site" evidence="10 12">
    <location>
        <position position="192"/>
    </location>
    <ligand>
        <name>substrate</name>
    </ligand>
</feature>
<dbReference type="GO" id="GO:0005829">
    <property type="term" value="C:cytosol"/>
    <property type="evidence" value="ECO:0007669"/>
    <property type="project" value="TreeGrafter"/>
</dbReference>
<feature type="binding site" evidence="10 12">
    <location>
        <begin position="154"/>
        <end position="155"/>
    </location>
    <ligand>
        <name>substrate</name>
    </ligand>
</feature>
<feature type="binding site" evidence="10 12">
    <location>
        <position position="124"/>
    </location>
    <ligand>
        <name>substrate</name>
    </ligand>
</feature>
<comment type="pathway">
    <text evidence="2 10">Carbohydrate degradation; glycolysis; pyruvate from D-glyceraldehyde 3-phosphate: step 3/5.</text>
</comment>
<dbReference type="InterPro" id="IPR017850">
    <property type="entry name" value="Alkaline_phosphatase_core_sf"/>
</dbReference>
<feature type="binding site" evidence="10 12">
    <location>
        <position position="332"/>
    </location>
    <ligand>
        <name>substrate</name>
    </ligand>
</feature>
<dbReference type="GO" id="GO:0030145">
    <property type="term" value="F:manganese ion binding"/>
    <property type="evidence" value="ECO:0007669"/>
    <property type="project" value="UniProtKB-UniRule"/>
</dbReference>
<dbReference type="EMBL" id="JAALLT010000002">
    <property type="protein sequence ID" value="NGP75965.1"/>
    <property type="molecule type" value="Genomic_DNA"/>
</dbReference>
<feature type="domain" description="BPG-independent PGAM N-terminal" evidence="15">
    <location>
        <begin position="84"/>
        <end position="295"/>
    </location>
</feature>
<dbReference type="InterPro" id="IPR006124">
    <property type="entry name" value="Metalloenzyme"/>
</dbReference>
<evidence type="ECO:0000256" key="4">
    <source>
        <dbReference type="ARBA" id="ARBA00012026"/>
    </source>
</evidence>
<name>A0A6M1T1P4_9BACT</name>
<comment type="cofactor">
    <cofactor evidence="10">
        <name>Mn(2+)</name>
        <dbReference type="ChEBI" id="CHEBI:29035"/>
    </cofactor>
    <text evidence="10">Binds 2 manganese ions per subunit.</text>
</comment>
<evidence type="ECO:0000259" key="15">
    <source>
        <dbReference type="Pfam" id="PF06415"/>
    </source>
</evidence>
<dbReference type="PANTHER" id="PTHR31637">
    <property type="entry name" value="2,3-BISPHOSPHOGLYCERATE-INDEPENDENT PHOSPHOGLYCERATE MUTASE"/>
    <property type="match status" value="1"/>
</dbReference>
<comment type="similarity">
    <text evidence="3 10">Belongs to the BPG-independent phosphoglycerate mutase family.</text>
</comment>
<evidence type="ECO:0000256" key="8">
    <source>
        <dbReference type="ARBA" id="ARBA00023235"/>
    </source>
</evidence>
<evidence type="ECO:0000256" key="1">
    <source>
        <dbReference type="ARBA" id="ARBA00000370"/>
    </source>
</evidence>
<dbReference type="AlphaFoldDB" id="A0A6M1T1P4"/>
<evidence type="ECO:0000256" key="10">
    <source>
        <dbReference type="HAMAP-Rule" id="MF_01038"/>
    </source>
</evidence>
<dbReference type="PANTHER" id="PTHR31637:SF0">
    <property type="entry name" value="2,3-BISPHOSPHOGLYCERATE-INDEPENDENT PHOSPHOGLYCERATE MUTASE"/>
    <property type="match status" value="1"/>
</dbReference>
<comment type="function">
    <text evidence="10">Catalyzes the interconversion of 2-phosphoglycerate and 3-phosphoglycerate.</text>
</comment>
<dbReference type="UniPathway" id="UPA00109">
    <property type="reaction ID" value="UER00186"/>
</dbReference>
<feature type="binding site" evidence="10 13">
    <location>
        <position position="399"/>
    </location>
    <ligand>
        <name>Mn(2+)</name>
        <dbReference type="ChEBI" id="CHEBI:29035"/>
        <label>1</label>
    </ligand>
</feature>
<evidence type="ECO:0000313" key="16">
    <source>
        <dbReference type="EMBL" id="NGP75965.1"/>
    </source>
</evidence>
<feature type="binding site" evidence="10 13">
    <location>
        <position position="458"/>
    </location>
    <ligand>
        <name>Mn(2+)</name>
        <dbReference type="ChEBI" id="CHEBI:29035"/>
        <label>1</label>
    </ligand>
</feature>
<dbReference type="EC" id="5.4.2.12" evidence="4 10"/>
<dbReference type="InterPro" id="IPR011258">
    <property type="entry name" value="BPG-indep_PGM_N"/>
</dbReference>
<keyword evidence="5 10" id="KW-0479">Metal-binding</keyword>
<feature type="binding site" evidence="10 12">
    <location>
        <position position="186"/>
    </location>
    <ligand>
        <name>substrate</name>
    </ligand>
</feature>
<dbReference type="Gene3D" id="3.40.720.10">
    <property type="entry name" value="Alkaline Phosphatase, subunit A"/>
    <property type="match status" value="1"/>
</dbReference>
<dbReference type="InterPro" id="IPR036646">
    <property type="entry name" value="PGAM_B_sf"/>
</dbReference>
<feature type="binding site" evidence="10 13">
    <location>
        <position position="441"/>
    </location>
    <ligand>
        <name>Mn(2+)</name>
        <dbReference type="ChEBI" id="CHEBI:29035"/>
        <label>2</label>
    </ligand>
</feature>
<evidence type="ECO:0000256" key="7">
    <source>
        <dbReference type="ARBA" id="ARBA00023211"/>
    </source>
</evidence>
<evidence type="ECO:0000256" key="5">
    <source>
        <dbReference type="ARBA" id="ARBA00022723"/>
    </source>
</evidence>
<feature type="binding site" evidence="10 13">
    <location>
        <position position="403"/>
    </location>
    <ligand>
        <name>Mn(2+)</name>
        <dbReference type="ChEBI" id="CHEBI:29035"/>
        <label>1</label>
    </ligand>
</feature>
<dbReference type="Pfam" id="PF01676">
    <property type="entry name" value="Metalloenzyme"/>
    <property type="match status" value="1"/>
</dbReference>
<evidence type="ECO:0000256" key="6">
    <source>
        <dbReference type="ARBA" id="ARBA00023152"/>
    </source>
</evidence>
<protein>
    <recommendedName>
        <fullName evidence="9 10">2,3-bisphosphoglycerate-independent phosphoglycerate mutase</fullName>
        <shortName evidence="10">BPG-independent PGAM</shortName>
        <shortName evidence="10">Phosphoglyceromutase</shortName>
        <shortName evidence="10">iPGM</shortName>
        <ecNumber evidence="4 10">5.4.2.12</ecNumber>
    </recommendedName>
</protein>
<feature type="binding site" evidence="10 13">
    <location>
        <position position="440"/>
    </location>
    <ligand>
        <name>Mn(2+)</name>
        <dbReference type="ChEBI" id="CHEBI:29035"/>
        <label>2</label>
    </ligand>
</feature>
<dbReference type="HAMAP" id="MF_01038">
    <property type="entry name" value="GpmI"/>
    <property type="match status" value="1"/>
</dbReference>
<evidence type="ECO:0000313" key="17">
    <source>
        <dbReference type="Proteomes" id="UP000473278"/>
    </source>
</evidence>
<gene>
    <name evidence="10" type="primary">gpmI</name>
    <name evidence="16" type="ORF">G3570_04950</name>
</gene>
<dbReference type="Pfam" id="PF06415">
    <property type="entry name" value="iPGM_N"/>
    <property type="match status" value="1"/>
</dbReference>
<dbReference type="Proteomes" id="UP000473278">
    <property type="component" value="Unassembled WGS sequence"/>
</dbReference>
<comment type="catalytic activity">
    <reaction evidence="1 10">
        <text>(2R)-2-phosphoglycerate = (2R)-3-phosphoglycerate</text>
        <dbReference type="Rhea" id="RHEA:15901"/>
        <dbReference type="ChEBI" id="CHEBI:58272"/>
        <dbReference type="ChEBI" id="CHEBI:58289"/>
        <dbReference type="EC" id="5.4.2.12"/>
    </reaction>
</comment>
<feature type="active site" description="Phosphoserine intermediate" evidence="10 11">
    <location>
        <position position="64"/>
    </location>
</feature>
<feature type="binding site" evidence="10 12">
    <location>
        <begin position="259"/>
        <end position="262"/>
    </location>
    <ligand>
        <name>substrate</name>
    </ligand>
</feature>
<reference evidence="16 17" key="1">
    <citation type="submission" date="2020-02" db="EMBL/GenBank/DDBJ databases">
        <title>Balneolaceae bacterium YR4-1, complete genome.</title>
        <authorList>
            <person name="Li Y."/>
            <person name="Wu S."/>
        </authorList>
    </citation>
    <scope>NUCLEOTIDE SEQUENCE [LARGE SCALE GENOMIC DNA]</scope>
    <source>
        <strain evidence="16 17">YR4-1</strain>
    </source>
</reference>
<sequence>MADSYSKALLVILDGYGIAKNPEVSAIDKADKPFIDHLFDSYSHSKLSASGEDVGLPEGQFGNSEVGHLNIGAGRIVWQELSRINKSIRDGSFYENEVLLDAMKQAKKKGKIHIMGLFSDGGVHSHNNHLFALLKMIKEHGIEDAYVHAFTDGRDTSPMGGIKYAREFNDRAQEIGVGTLASIVGRYYAMDRDNRWERTQKAYDLLVHGKGEVFDTAGEAFESTYENKVTDEFIKPKLIDQSDQSRIQKGDTVIFYNIRGDRARQITRALCEEDFDEFETEELDLHYSTFTSYDESFDFLHVAFPPADISNTLGEYISNKHLKQLRIAETEKYPHVTYFFNGGEETPFEGEERILIPSPKVATYDLQPEMSAPEVADALCAQLITEKHHLCILNFANPDMVGHTGVMEAAISAVETIDTQLKKVVETATEHGYKILVIADHGNADCMIKEDGSPHTAHTTAMVPAMIINEEGTVEMHDGILADVASTLLKLMGIDQPEEMTGKPLY</sequence>
<feature type="binding site" evidence="10 13">
    <location>
        <position position="14"/>
    </location>
    <ligand>
        <name>Mn(2+)</name>
        <dbReference type="ChEBI" id="CHEBI:29035"/>
        <label>2</label>
    </ligand>
</feature>
<evidence type="ECO:0000256" key="11">
    <source>
        <dbReference type="PIRSR" id="PIRSR001492-1"/>
    </source>
</evidence>
<dbReference type="GO" id="GO:0004619">
    <property type="term" value="F:phosphoglycerate mutase activity"/>
    <property type="evidence" value="ECO:0007669"/>
    <property type="project" value="UniProtKB-UniRule"/>
</dbReference>
<comment type="subunit">
    <text evidence="10">Monomer.</text>
</comment>
<accession>A0A6M1T1P4</accession>
<dbReference type="RefSeq" id="WP_165139906.1">
    <property type="nucleotide sequence ID" value="NZ_JAALLT010000002.1"/>
</dbReference>
<dbReference type="FunFam" id="3.40.1450.10:FF:000001">
    <property type="entry name" value="2,3-bisphosphoglycerate-independent phosphoglycerate mutase"/>
    <property type="match status" value="1"/>
</dbReference>
<dbReference type="InterPro" id="IPR005995">
    <property type="entry name" value="Pgm_bpd_ind"/>
</dbReference>
<dbReference type="Gene3D" id="3.40.1450.10">
    <property type="entry name" value="BPG-independent phosphoglycerate mutase, domain B"/>
    <property type="match status" value="1"/>
</dbReference>
<dbReference type="GO" id="GO:0006007">
    <property type="term" value="P:glucose catabolic process"/>
    <property type="evidence" value="ECO:0007669"/>
    <property type="project" value="InterPro"/>
</dbReference>
<evidence type="ECO:0000256" key="12">
    <source>
        <dbReference type="PIRSR" id="PIRSR001492-2"/>
    </source>
</evidence>
<dbReference type="PIRSF" id="PIRSF001492">
    <property type="entry name" value="IPGAM"/>
    <property type="match status" value="1"/>
</dbReference>
<dbReference type="SUPFAM" id="SSF53649">
    <property type="entry name" value="Alkaline phosphatase-like"/>
    <property type="match status" value="1"/>
</dbReference>
<feature type="binding site" evidence="10 13">
    <location>
        <position position="64"/>
    </location>
    <ligand>
        <name>Mn(2+)</name>
        <dbReference type="ChEBI" id="CHEBI:29035"/>
        <label>2</label>
    </ligand>
</feature>
<dbReference type="NCBIfam" id="TIGR01307">
    <property type="entry name" value="pgm_bpd_ind"/>
    <property type="match status" value="1"/>
</dbReference>
<feature type="domain" description="Metalloenzyme" evidence="14">
    <location>
        <begin position="7"/>
        <end position="495"/>
    </location>
</feature>
<keyword evidence="17" id="KW-1185">Reference proteome</keyword>
<dbReference type="GO" id="GO:0006096">
    <property type="term" value="P:glycolytic process"/>
    <property type="evidence" value="ECO:0007669"/>
    <property type="project" value="UniProtKB-UniRule"/>
</dbReference>
<organism evidence="16 17">
    <name type="scientific">Halalkalibaculum roseum</name>
    <dbReference type="NCBI Taxonomy" id="2709311"/>
    <lineage>
        <taxon>Bacteria</taxon>
        <taxon>Pseudomonadati</taxon>
        <taxon>Balneolota</taxon>
        <taxon>Balneolia</taxon>
        <taxon>Balneolales</taxon>
        <taxon>Balneolaceae</taxon>
        <taxon>Halalkalibaculum</taxon>
    </lineage>
</organism>
<dbReference type="CDD" id="cd16010">
    <property type="entry name" value="iPGM"/>
    <property type="match status" value="1"/>
</dbReference>
<keyword evidence="6 10" id="KW-0324">Glycolysis</keyword>
<evidence type="ECO:0000259" key="14">
    <source>
        <dbReference type="Pfam" id="PF01676"/>
    </source>
</evidence>